<accession>A0A7K1LKF4</accession>
<sequence length="355" mass="38974">MVYGKPVTDMWASSGSEPLTSRRSLFRSLGLGAAAFTTAGCTQEPLKRTASPVPVARNGSPKGGARRRSSGGEWVHFGDSFTNLSKVVPACAELTGYEHMDASMIGDNSLTAAIRSGCEPLRGRLAGGRIPAKGWVEVLDFDPSAFRMHEEVEYLVEIGNVRGTMVRPRSSKRAWFRRPWSGEELDVSGRVDITVDPRHEQSIGTKGFHRNFSVVFSLGRNDIDTGGSVNGLVKNIRTMIEKHPAKQLRFVVTEIPAWKGEKIGTPKRAELDAWNGRLKQEFGDSFIEPFQWLIEHREQSCALAGQKMTDEDRAAGDSGVIPISLTMDDRGHLSEAGGKACAAGVFEEFRRLRLV</sequence>
<gene>
    <name evidence="2" type="ORF">GMA10_09925</name>
</gene>
<protein>
    <submittedName>
        <fullName evidence="2">Uncharacterized protein</fullName>
    </submittedName>
</protein>
<dbReference type="OrthoDB" id="4965094at2"/>
<evidence type="ECO:0000313" key="3">
    <source>
        <dbReference type="Proteomes" id="UP000462152"/>
    </source>
</evidence>
<comment type="caution">
    <text evidence="2">The sequence shown here is derived from an EMBL/GenBank/DDBJ whole genome shotgun (WGS) entry which is preliminary data.</text>
</comment>
<evidence type="ECO:0000256" key="1">
    <source>
        <dbReference type="SAM" id="MobiDB-lite"/>
    </source>
</evidence>
<reference evidence="2 3" key="1">
    <citation type="submission" date="2019-12" db="EMBL/GenBank/DDBJ databases">
        <authorList>
            <person name="Li J."/>
            <person name="Shi Y."/>
            <person name="Xu G."/>
            <person name="Xiao D."/>
            <person name="Ran X."/>
        </authorList>
    </citation>
    <scope>NUCLEOTIDE SEQUENCE [LARGE SCALE GENOMIC DNA]</scope>
    <source>
        <strain evidence="2 3">JCM 15915</strain>
    </source>
</reference>
<feature type="region of interest" description="Disordered" evidence="1">
    <location>
        <begin position="47"/>
        <end position="71"/>
    </location>
</feature>
<dbReference type="SUPFAM" id="SSF52266">
    <property type="entry name" value="SGNH hydrolase"/>
    <property type="match status" value="1"/>
</dbReference>
<name>A0A7K1LKF4_9MICC</name>
<proteinExistence type="predicted"/>
<dbReference type="InterPro" id="IPR036514">
    <property type="entry name" value="SGNH_hydro_sf"/>
</dbReference>
<dbReference type="RefSeq" id="WP_129315265.1">
    <property type="nucleotide sequence ID" value="NZ_NOIQ01000005.1"/>
</dbReference>
<keyword evidence="3" id="KW-1185">Reference proteome</keyword>
<dbReference type="EMBL" id="WOGT01000006">
    <property type="protein sequence ID" value="MUN55523.1"/>
    <property type="molecule type" value="Genomic_DNA"/>
</dbReference>
<dbReference type="AlphaFoldDB" id="A0A7K1LKF4"/>
<dbReference type="Proteomes" id="UP000462152">
    <property type="component" value="Unassembled WGS sequence"/>
</dbReference>
<organism evidence="2 3">
    <name type="scientific">Rothia koreensis</name>
    <dbReference type="NCBI Taxonomy" id="592378"/>
    <lineage>
        <taxon>Bacteria</taxon>
        <taxon>Bacillati</taxon>
        <taxon>Actinomycetota</taxon>
        <taxon>Actinomycetes</taxon>
        <taxon>Micrococcales</taxon>
        <taxon>Micrococcaceae</taxon>
        <taxon>Rothia</taxon>
    </lineage>
</organism>
<evidence type="ECO:0000313" key="2">
    <source>
        <dbReference type="EMBL" id="MUN55523.1"/>
    </source>
</evidence>
<dbReference type="Gene3D" id="3.40.50.1110">
    <property type="entry name" value="SGNH hydrolase"/>
    <property type="match status" value="1"/>
</dbReference>